<protein>
    <submittedName>
        <fullName evidence="2">Uncharacterized protein</fullName>
    </submittedName>
</protein>
<feature type="compositionally biased region" description="Basic residues" evidence="1">
    <location>
        <begin position="56"/>
        <end position="65"/>
    </location>
</feature>
<dbReference type="AlphaFoldDB" id="A0A9Q0B4W7"/>
<evidence type="ECO:0000256" key="1">
    <source>
        <dbReference type="SAM" id="MobiDB-lite"/>
    </source>
</evidence>
<gene>
    <name evidence="2" type="ORF">CABS02_06465</name>
</gene>
<keyword evidence="3" id="KW-1185">Reference proteome</keyword>
<reference evidence="2" key="1">
    <citation type="submission" date="2019-01" db="EMBL/GenBank/DDBJ databases">
        <title>Colletotrichum abscissum LGMF1257.</title>
        <authorList>
            <person name="Baroncelli R."/>
        </authorList>
    </citation>
    <scope>NUCLEOTIDE SEQUENCE</scope>
    <source>
        <strain evidence="2">Ca142</strain>
    </source>
</reference>
<accession>A0A9Q0B4W7</accession>
<evidence type="ECO:0000313" key="3">
    <source>
        <dbReference type="Proteomes" id="UP001056436"/>
    </source>
</evidence>
<organism evidence="2 3">
    <name type="scientific">Colletotrichum abscissum</name>
    <dbReference type="NCBI Taxonomy" id="1671311"/>
    <lineage>
        <taxon>Eukaryota</taxon>
        <taxon>Fungi</taxon>
        <taxon>Dikarya</taxon>
        <taxon>Ascomycota</taxon>
        <taxon>Pezizomycotina</taxon>
        <taxon>Sordariomycetes</taxon>
        <taxon>Hypocreomycetidae</taxon>
        <taxon>Glomerellales</taxon>
        <taxon>Glomerellaceae</taxon>
        <taxon>Colletotrichum</taxon>
        <taxon>Colletotrichum acutatum species complex</taxon>
    </lineage>
</organism>
<feature type="region of interest" description="Disordered" evidence="1">
    <location>
        <begin position="1"/>
        <end position="65"/>
    </location>
</feature>
<name>A0A9Q0B4W7_9PEZI</name>
<evidence type="ECO:0000313" key="2">
    <source>
        <dbReference type="EMBL" id="KAI3553324.1"/>
    </source>
</evidence>
<dbReference type="OrthoDB" id="10592053at2759"/>
<comment type="caution">
    <text evidence="2">The sequence shown here is derived from an EMBL/GenBank/DDBJ whole genome shotgun (WGS) entry which is preliminary data.</text>
</comment>
<proteinExistence type="predicted"/>
<dbReference type="Proteomes" id="UP001056436">
    <property type="component" value="Unassembled WGS sequence"/>
</dbReference>
<dbReference type="EMBL" id="SDAQ01000031">
    <property type="protein sequence ID" value="KAI3553324.1"/>
    <property type="molecule type" value="Genomic_DNA"/>
</dbReference>
<sequence length="155" mass="17382">MRRRDEGKKGPPLHRIGLETGDGRERVRRWQAGQGPRGHTDIPHQGRGVSIGGSGHAHHHHHHHHLLPQHLKIKMEGTDTEYPARILDDDLTRGNGGSSSFEARLVSIVHGTMNTSDSIHLQAARRTPREDLELYFSDGAYRHSLALTQYATVLH</sequence>